<feature type="coiled-coil region" evidence="1">
    <location>
        <begin position="116"/>
        <end position="171"/>
    </location>
</feature>
<organism evidence="3 4">
    <name type="scientific">Pedobacter cryoconitis</name>
    <dbReference type="NCBI Taxonomy" id="188932"/>
    <lineage>
        <taxon>Bacteria</taxon>
        <taxon>Pseudomonadati</taxon>
        <taxon>Bacteroidota</taxon>
        <taxon>Sphingobacteriia</taxon>
        <taxon>Sphingobacteriales</taxon>
        <taxon>Sphingobacteriaceae</taxon>
        <taxon>Pedobacter</taxon>
    </lineage>
</organism>
<proteinExistence type="predicted"/>
<evidence type="ECO:0000313" key="4">
    <source>
        <dbReference type="Proteomes" id="UP000071561"/>
    </source>
</evidence>
<accession>A0A127VIL6</accession>
<evidence type="ECO:0000256" key="1">
    <source>
        <dbReference type="SAM" id="Coils"/>
    </source>
</evidence>
<keyword evidence="1" id="KW-0175">Coiled coil</keyword>
<evidence type="ECO:0000256" key="2">
    <source>
        <dbReference type="SAM" id="Phobius"/>
    </source>
</evidence>
<name>A0A127VIL6_9SPHI</name>
<dbReference type="KEGG" id="pcm:AY601_4281"/>
<dbReference type="EMBL" id="CP014504">
    <property type="protein sequence ID" value="AMQ01130.1"/>
    <property type="molecule type" value="Genomic_DNA"/>
</dbReference>
<keyword evidence="4" id="KW-1185">Reference proteome</keyword>
<keyword evidence="2" id="KW-0472">Membrane</keyword>
<dbReference type="AlphaFoldDB" id="A0A127VIL6"/>
<feature type="transmembrane region" description="Helical" evidence="2">
    <location>
        <begin position="49"/>
        <end position="71"/>
    </location>
</feature>
<evidence type="ECO:0000313" key="3">
    <source>
        <dbReference type="EMBL" id="AMQ01130.1"/>
    </source>
</evidence>
<reference evidence="3 4" key="1">
    <citation type="submission" date="2016-03" db="EMBL/GenBank/DDBJ databases">
        <title>Complete genome sequence of Pedobacter cryoconitis PAMC 27485.</title>
        <authorList>
            <person name="Lee J."/>
            <person name="Kim O.-S."/>
        </authorList>
    </citation>
    <scope>NUCLEOTIDE SEQUENCE [LARGE SCALE GENOMIC DNA]</scope>
    <source>
        <strain evidence="3 4">PAMC 27485</strain>
    </source>
</reference>
<keyword evidence="2" id="KW-1133">Transmembrane helix</keyword>
<dbReference type="Proteomes" id="UP000071561">
    <property type="component" value="Chromosome"/>
</dbReference>
<dbReference type="OrthoDB" id="1120747at2"/>
<sequence length="180" mass="20731" precursor="true">MSTKLEDFIRDNKREFDTDRPSGGLWDKIEAELDKQEKQKKKLKRTFSLQLWSGIAASLLVVLGITFLYVIPGKRGKISVEDVNPAYAQKQVKFVSIIEQKQDSLLAYAKTNPELYRKFKADFEVLNKTYEGLNKEMAGSPNQQMVVKAMVRNLEIQIQLLNQQLSIINEVSQYKKENSI</sequence>
<dbReference type="PATRIC" id="fig|188932.3.peg.4442"/>
<keyword evidence="2" id="KW-0812">Transmembrane</keyword>
<evidence type="ECO:0008006" key="5">
    <source>
        <dbReference type="Google" id="ProtNLM"/>
    </source>
</evidence>
<protein>
    <recommendedName>
        <fullName evidence="5">Anti-sigma factor</fullName>
    </recommendedName>
</protein>
<dbReference type="RefSeq" id="WP_068404848.1">
    <property type="nucleotide sequence ID" value="NZ_CP014504.1"/>
</dbReference>
<gene>
    <name evidence="3" type="ORF">AY601_4281</name>
</gene>